<dbReference type="KEGG" id="lhk:LHK_02418"/>
<protein>
    <recommendedName>
        <fullName evidence="17">Succinate dehydrogenase iron-sulfur subunit</fullName>
        <ecNumber evidence="17">1.3.5.1</ecNumber>
    </recommendedName>
</protein>
<evidence type="ECO:0000256" key="9">
    <source>
        <dbReference type="ARBA" id="ARBA00022723"/>
    </source>
</evidence>
<dbReference type="InterPro" id="IPR036714">
    <property type="entry name" value="SDH_sf"/>
</dbReference>
<dbReference type="Pfam" id="PF03937">
    <property type="entry name" value="Sdh5"/>
    <property type="match status" value="1"/>
</dbReference>
<evidence type="ECO:0000259" key="19">
    <source>
        <dbReference type="PROSITE" id="PS51085"/>
    </source>
</evidence>
<dbReference type="InterPro" id="IPR050573">
    <property type="entry name" value="SDH/FRD_Iron-Sulfur"/>
</dbReference>
<dbReference type="EC" id="1.3.5.1" evidence="17"/>
<keyword evidence="5" id="KW-0813">Transport</keyword>
<sequence length="319" mass="36847">MEKMRFSLYRYNPEKDDKPYMQDIEVEVDSTDVKLLDALVKLKAVDDSLSFRRSCREGICGSDAMNINGRNGLACITDLRSLKQPITLRPLPGLPVIRDLIVDMTQFFKQYHSIKPYLINDTPAPDRERYQSPEDREKLDGLYECILCACCSTSCPSFWWNPDKYVGPAGLLAAYRFIIDSRDEATSERLDNLNDPYRLFRCHTIMNCTDVCPKGPESGQGDRQHQGHDGHPGDLMMDSRYDRAARQRIRWHSRRGLLEMDLVLTRFLDRHFDTLGDEEMDAYVRLLELIDTEFLEIVNGKRDVDDPALQPLVDMLRAV</sequence>
<comment type="cofactor">
    <cofactor evidence="17">
        <name>[4Fe-4S] cluster</name>
        <dbReference type="ChEBI" id="CHEBI:49883"/>
    </cofactor>
    <text evidence="17">Binds 1 [4Fe-4S] cluster.</text>
</comment>
<accession>C1DB61</accession>
<dbReference type="AlphaFoldDB" id="C1DB61"/>
<dbReference type="InterPro" id="IPR012675">
    <property type="entry name" value="Beta-grasp_dom_sf"/>
</dbReference>
<organism evidence="21 22">
    <name type="scientific">Laribacter hongkongensis (strain HLHK9)</name>
    <dbReference type="NCBI Taxonomy" id="557598"/>
    <lineage>
        <taxon>Bacteria</taxon>
        <taxon>Pseudomonadati</taxon>
        <taxon>Pseudomonadota</taxon>
        <taxon>Betaproteobacteria</taxon>
        <taxon>Neisseriales</taxon>
        <taxon>Aquaspirillaceae</taxon>
        <taxon>Laribacter</taxon>
    </lineage>
</organism>
<comment type="similarity">
    <text evidence="3">Belongs to the SdhE FAD assembly factor family.</text>
</comment>
<dbReference type="eggNOG" id="COG2938">
    <property type="taxonomic scope" value="Bacteria"/>
</dbReference>
<evidence type="ECO:0000256" key="8">
    <source>
        <dbReference type="ARBA" id="ARBA00022714"/>
    </source>
</evidence>
<evidence type="ECO:0000256" key="1">
    <source>
        <dbReference type="ARBA" id="ARBA00002054"/>
    </source>
</evidence>
<evidence type="ECO:0000256" key="11">
    <source>
        <dbReference type="ARBA" id="ARBA00023002"/>
    </source>
</evidence>
<proteinExistence type="inferred from homology"/>
<dbReference type="GO" id="GO:0022904">
    <property type="term" value="P:respiratory electron transport chain"/>
    <property type="evidence" value="ECO:0007669"/>
    <property type="project" value="TreeGrafter"/>
</dbReference>
<keyword evidence="12 17" id="KW-0408">Iron</keyword>
<dbReference type="PROSITE" id="PS00198">
    <property type="entry name" value="4FE4S_FER_1"/>
    <property type="match status" value="1"/>
</dbReference>
<dbReference type="GO" id="GO:0051537">
    <property type="term" value="F:2 iron, 2 sulfur cluster binding"/>
    <property type="evidence" value="ECO:0007669"/>
    <property type="project" value="UniProtKB-KW"/>
</dbReference>
<dbReference type="PANTHER" id="PTHR11921:SF29">
    <property type="entry name" value="SUCCINATE DEHYDROGENASE [UBIQUINONE] IRON-SULFUR SUBUNIT, MITOCHONDRIAL"/>
    <property type="match status" value="1"/>
</dbReference>
<evidence type="ECO:0000256" key="3">
    <source>
        <dbReference type="ARBA" id="ARBA00008571"/>
    </source>
</evidence>
<keyword evidence="9 17" id="KW-0479">Metal-binding</keyword>
<evidence type="ECO:0000256" key="2">
    <source>
        <dbReference type="ARBA" id="ARBA00004894"/>
    </source>
</evidence>
<evidence type="ECO:0000313" key="21">
    <source>
        <dbReference type="EMBL" id="ACO75400.1"/>
    </source>
</evidence>
<keyword evidence="11" id="KW-0560">Oxidoreductase</keyword>
<comment type="function">
    <text evidence="1">Two distinct, membrane-bound, FAD-containing enzymes are responsible for the catalysis of fumarate and succinate interconversion; the fumarate reductase is used in anaerobic growth, and the succinate dehydrogenase is used in aerobic growth.</text>
</comment>
<dbReference type="Proteomes" id="UP000002010">
    <property type="component" value="Chromosome"/>
</dbReference>
<dbReference type="HOGENOM" id="CLU_870947_0_0_4"/>
<dbReference type="GO" id="GO:0006099">
    <property type="term" value="P:tricarboxylic acid cycle"/>
    <property type="evidence" value="ECO:0007669"/>
    <property type="project" value="UniProtKB-KW"/>
</dbReference>
<dbReference type="InterPro" id="IPR001041">
    <property type="entry name" value="2Fe-2S_ferredoxin-type"/>
</dbReference>
<dbReference type="InterPro" id="IPR009051">
    <property type="entry name" value="Helical_ferredxn"/>
</dbReference>
<comment type="similarity">
    <text evidence="4 17">Belongs to the succinate dehydrogenase/fumarate reductase iron-sulfur protein family.</text>
</comment>
<evidence type="ECO:0000256" key="13">
    <source>
        <dbReference type="ARBA" id="ARBA00023014"/>
    </source>
</evidence>
<evidence type="ECO:0000259" key="20">
    <source>
        <dbReference type="PROSITE" id="PS51379"/>
    </source>
</evidence>
<keyword evidence="10" id="KW-0249">Electron transport</keyword>
<keyword evidence="13 17" id="KW-0411">Iron-sulfur</keyword>
<dbReference type="InterPro" id="IPR004489">
    <property type="entry name" value="Succ_DH/fum_Rdtase_Fe-S"/>
</dbReference>
<dbReference type="GO" id="GO:0051539">
    <property type="term" value="F:4 iron, 4 sulfur cluster binding"/>
    <property type="evidence" value="ECO:0007669"/>
    <property type="project" value="UniProtKB-KW"/>
</dbReference>
<evidence type="ECO:0000256" key="4">
    <source>
        <dbReference type="ARBA" id="ARBA00009433"/>
    </source>
</evidence>
<evidence type="ECO:0000256" key="10">
    <source>
        <dbReference type="ARBA" id="ARBA00022982"/>
    </source>
</evidence>
<evidence type="ECO:0000256" key="14">
    <source>
        <dbReference type="ARBA" id="ARBA00023186"/>
    </source>
</evidence>
<feature type="compositionally biased region" description="Basic and acidic residues" evidence="18">
    <location>
        <begin position="220"/>
        <end position="237"/>
    </location>
</feature>
<evidence type="ECO:0000256" key="17">
    <source>
        <dbReference type="RuleBase" id="RU361237"/>
    </source>
</evidence>
<dbReference type="eggNOG" id="COG0479">
    <property type="taxonomic scope" value="Bacteria"/>
</dbReference>
<gene>
    <name evidence="21" type="primary">sdhB</name>
    <name evidence="21" type="ordered locus">LHK_02418</name>
</gene>
<dbReference type="FunFam" id="1.10.1060.10:FF:000001">
    <property type="entry name" value="Succinate dehydrogenase iron-sulfur subunit SdhB"/>
    <property type="match status" value="1"/>
</dbReference>
<evidence type="ECO:0000256" key="15">
    <source>
        <dbReference type="ARBA" id="ARBA00023291"/>
    </source>
</evidence>
<name>C1DB61_LARHH</name>
<feature type="domain" description="4Fe-4S ferredoxin-type" evidence="20">
    <location>
        <begin position="135"/>
        <end position="165"/>
    </location>
</feature>
<dbReference type="PANTHER" id="PTHR11921">
    <property type="entry name" value="SUCCINATE DEHYDROGENASE IRON-SULFUR PROTEIN"/>
    <property type="match status" value="1"/>
</dbReference>
<dbReference type="STRING" id="557598.LHK_02418"/>
<keyword evidence="7" id="KW-0816">Tricarboxylic acid cycle</keyword>
<dbReference type="PROSITE" id="PS51085">
    <property type="entry name" value="2FE2S_FER_2"/>
    <property type="match status" value="1"/>
</dbReference>
<comment type="catalytic activity">
    <reaction evidence="16 17">
        <text>a quinone + succinate = fumarate + a quinol</text>
        <dbReference type="Rhea" id="RHEA:40523"/>
        <dbReference type="ChEBI" id="CHEBI:24646"/>
        <dbReference type="ChEBI" id="CHEBI:29806"/>
        <dbReference type="ChEBI" id="CHEBI:30031"/>
        <dbReference type="ChEBI" id="CHEBI:132124"/>
        <dbReference type="EC" id="1.3.5.1"/>
    </reaction>
</comment>
<keyword evidence="14" id="KW-0143">Chaperone</keyword>
<dbReference type="InterPro" id="IPR025192">
    <property type="entry name" value="Succ_DH/fum_Rdtase_N"/>
</dbReference>
<keyword evidence="15 17" id="KW-0003">3Fe-4S</keyword>
<dbReference type="Pfam" id="PF13085">
    <property type="entry name" value="Fer2_3"/>
    <property type="match status" value="1"/>
</dbReference>
<evidence type="ECO:0000313" key="22">
    <source>
        <dbReference type="Proteomes" id="UP000002010"/>
    </source>
</evidence>
<evidence type="ECO:0000256" key="6">
    <source>
        <dbReference type="ARBA" id="ARBA00022485"/>
    </source>
</evidence>
<dbReference type="EMBL" id="CP001154">
    <property type="protein sequence ID" value="ACO75400.1"/>
    <property type="molecule type" value="Genomic_DNA"/>
</dbReference>
<keyword evidence="8 17" id="KW-0001">2Fe-2S</keyword>
<keyword evidence="6 17" id="KW-0004">4Fe-4S</keyword>
<evidence type="ECO:0000256" key="12">
    <source>
        <dbReference type="ARBA" id="ARBA00023004"/>
    </source>
</evidence>
<reference evidence="21 22" key="1">
    <citation type="journal article" date="2009" name="PLoS Genet.">
        <title>The complete genome and proteome of Laribacter hongkongensis reveal potential mechanisms for adaptations to different temperatures and habitats.</title>
        <authorList>
            <person name="Woo P.C."/>
            <person name="Lau S.K."/>
            <person name="Tse H."/>
            <person name="Teng J.L."/>
            <person name="Curreem S.O."/>
            <person name="Tsang A.K."/>
            <person name="Fan R.Y."/>
            <person name="Wong G.K."/>
            <person name="Huang Y."/>
            <person name="Loman N.J."/>
            <person name="Snyder L.A."/>
            <person name="Cai J.J."/>
            <person name="Huang J.D."/>
            <person name="Mak W."/>
            <person name="Pallen M.J."/>
            <person name="Lok S."/>
            <person name="Yuen K.Y."/>
        </authorList>
    </citation>
    <scope>NUCLEOTIDE SEQUENCE [LARGE SCALE GENOMIC DNA]</scope>
    <source>
        <strain evidence="21 22">HLHK9</strain>
    </source>
</reference>
<evidence type="ECO:0000256" key="18">
    <source>
        <dbReference type="SAM" id="MobiDB-lite"/>
    </source>
</evidence>
<dbReference type="GO" id="GO:0046872">
    <property type="term" value="F:metal ion binding"/>
    <property type="evidence" value="ECO:0007669"/>
    <property type="project" value="UniProtKB-KW"/>
</dbReference>
<comment type="pathway">
    <text evidence="2">Carbohydrate metabolism; tricarboxylic acid cycle; fumarate from succinate (bacterial route): step 1/1.</text>
</comment>
<dbReference type="GO" id="GO:0008177">
    <property type="term" value="F:succinate dehydrogenase (quinone) activity"/>
    <property type="evidence" value="ECO:0007669"/>
    <property type="project" value="UniProtKB-EC"/>
</dbReference>
<dbReference type="Gene3D" id="1.10.1060.10">
    <property type="entry name" value="Alpha-helical ferredoxin"/>
    <property type="match status" value="1"/>
</dbReference>
<dbReference type="NCBIfam" id="TIGR00384">
    <property type="entry name" value="dhsB"/>
    <property type="match status" value="1"/>
</dbReference>
<dbReference type="Pfam" id="PF13534">
    <property type="entry name" value="Fer4_17"/>
    <property type="match status" value="1"/>
</dbReference>
<dbReference type="SUPFAM" id="SSF54292">
    <property type="entry name" value="2Fe-2S ferredoxin-like"/>
    <property type="match status" value="1"/>
</dbReference>
<evidence type="ECO:0000256" key="5">
    <source>
        <dbReference type="ARBA" id="ARBA00022448"/>
    </source>
</evidence>
<dbReference type="InterPro" id="IPR017896">
    <property type="entry name" value="4Fe4S_Fe-S-bd"/>
</dbReference>
<dbReference type="FunFam" id="3.10.20.30:FF:000004">
    <property type="entry name" value="Succinate dehydrogenase iron-sulfur subunit"/>
    <property type="match status" value="1"/>
</dbReference>
<dbReference type="SUPFAM" id="SSF46548">
    <property type="entry name" value="alpha-helical ferredoxin"/>
    <property type="match status" value="1"/>
</dbReference>
<comment type="cofactor">
    <cofactor evidence="17">
        <name>[3Fe-4S] cluster</name>
        <dbReference type="ChEBI" id="CHEBI:21137"/>
    </cofactor>
    <text evidence="17">Binds 1 [3Fe-4S] cluster.</text>
</comment>
<dbReference type="GO" id="GO:0051538">
    <property type="term" value="F:3 iron, 4 sulfur cluster binding"/>
    <property type="evidence" value="ECO:0007669"/>
    <property type="project" value="UniProtKB-KW"/>
</dbReference>
<dbReference type="InterPro" id="IPR005631">
    <property type="entry name" value="SDH"/>
</dbReference>
<dbReference type="Gene3D" id="3.10.20.30">
    <property type="match status" value="1"/>
</dbReference>
<dbReference type="NCBIfam" id="NF004616">
    <property type="entry name" value="PRK05950.1"/>
    <property type="match status" value="1"/>
</dbReference>
<dbReference type="PROSITE" id="PS51379">
    <property type="entry name" value="4FE4S_FER_2"/>
    <property type="match status" value="1"/>
</dbReference>
<feature type="domain" description="2Fe-2S ferredoxin-type" evidence="19">
    <location>
        <begin position="4"/>
        <end position="94"/>
    </location>
</feature>
<feature type="region of interest" description="Disordered" evidence="18">
    <location>
        <begin position="215"/>
        <end position="237"/>
    </location>
</feature>
<dbReference type="GO" id="GO:0009055">
    <property type="term" value="F:electron transfer activity"/>
    <property type="evidence" value="ECO:0007669"/>
    <property type="project" value="InterPro"/>
</dbReference>
<dbReference type="Gene3D" id="1.10.150.250">
    <property type="entry name" value="Flavinator of succinate dehydrogenase"/>
    <property type="match status" value="1"/>
</dbReference>
<dbReference type="InterPro" id="IPR017900">
    <property type="entry name" value="4Fe4S_Fe_S_CS"/>
</dbReference>
<dbReference type="InterPro" id="IPR036010">
    <property type="entry name" value="2Fe-2S_ferredoxin-like_sf"/>
</dbReference>
<dbReference type="SUPFAM" id="SSF109910">
    <property type="entry name" value="YgfY-like"/>
    <property type="match status" value="1"/>
</dbReference>
<comment type="cofactor">
    <cofactor evidence="17">
        <name>[2Fe-2S] cluster</name>
        <dbReference type="ChEBI" id="CHEBI:190135"/>
    </cofactor>
    <text evidence="17">Binds 1 [2Fe-2S] cluster.</text>
</comment>
<evidence type="ECO:0000256" key="7">
    <source>
        <dbReference type="ARBA" id="ARBA00022532"/>
    </source>
</evidence>
<evidence type="ECO:0000256" key="16">
    <source>
        <dbReference type="ARBA" id="ARBA00049220"/>
    </source>
</evidence>
<keyword evidence="22" id="KW-1185">Reference proteome</keyword>